<dbReference type="InterPro" id="IPR018164">
    <property type="entry name" value="Ala-tRNA-synth_IIc_N"/>
</dbReference>
<evidence type="ECO:0000256" key="1">
    <source>
        <dbReference type="ARBA" id="ARBA00008226"/>
    </source>
</evidence>
<dbReference type="InterPro" id="IPR050058">
    <property type="entry name" value="Ala-tRNA_ligase"/>
</dbReference>
<dbReference type="Gene3D" id="2.40.30.130">
    <property type="match status" value="1"/>
</dbReference>
<dbReference type="InterPro" id="IPR018163">
    <property type="entry name" value="Thr/Ala-tRNA-synth_IIc_edit"/>
</dbReference>
<feature type="binding site" evidence="11">
    <location>
        <position position="772"/>
    </location>
    <ligand>
        <name>Zn(2+)</name>
        <dbReference type="ChEBI" id="CHEBI:29105"/>
    </ligand>
</feature>
<name>A0A841JZ30_9BACT</name>
<reference evidence="14 15" key="1">
    <citation type="submission" date="2020-08" db="EMBL/GenBank/DDBJ databases">
        <title>Genomic Encyclopedia of Type Strains, Phase IV (KMG-IV): sequencing the most valuable type-strain genomes for metagenomic binning, comparative biology and taxonomic classification.</title>
        <authorList>
            <person name="Goeker M."/>
        </authorList>
    </citation>
    <scope>NUCLEOTIDE SEQUENCE [LARGE SCALE GENOMIC DNA]</scope>
    <source>
        <strain evidence="14 15">DSM 103733</strain>
    </source>
</reference>
<evidence type="ECO:0000256" key="12">
    <source>
        <dbReference type="SAM" id="Coils"/>
    </source>
</evidence>
<evidence type="ECO:0000313" key="15">
    <source>
        <dbReference type="Proteomes" id="UP000538666"/>
    </source>
</evidence>
<dbReference type="InterPro" id="IPR018162">
    <property type="entry name" value="Ala-tRNA-ligase_IIc_anticod-bd"/>
</dbReference>
<dbReference type="PANTHER" id="PTHR11777:SF9">
    <property type="entry name" value="ALANINE--TRNA LIGASE, CYTOPLASMIC"/>
    <property type="match status" value="1"/>
</dbReference>
<keyword evidence="15" id="KW-1185">Reference proteome</keyword>
<dbReference type="FunFam" id="3.10.310.40:FF:000001">
    <property type="entry name" value="Alanine--tRNA ligase"/>
    <property type="match status" value="1"/>
</dbReference>
<evidence type="ECO:0000256" key="3">
    <source>
        <dbReference type="ARBA" id="ARBA00022598"/>
    </source>
</evidence>
<dbReference type="EC" id="6.1.1.7" evidence="11"/>
<dbReference type="Gene3D" id="3.30.980.10">
    <property type="entry name" value="Threonyl-trna Synthetase, Chain A, domain 2"/>
    <property type="match status" value="1"/>
</dbReference>
<evidence type="ECO:0000259" key="13">
    <source>
        <dbReference type="PROSITE" id="PS50860"/>
    </source>
</evidence>
<protein>
    <recommendedName>
        <fullName evidence="11">Alanine--tRNA ligase</fullName>
        <ecNumber evidence="11">6.1.1.7</ecNumber>
    </recommendedName>
    <alternativeName>
        <fullName evidence="11">Alanyl-tRNA synthetase</fullName>
        <shortName evidence="11">AlaRS</shortName>
    </alternativeName>
</protein>
<evidence type="ECO:0000313" key="14">
    <source>
        <dbReference type="EMBL" id="MBB6146400.1"/>
    </source>
</evidence>
<dbReference type="GO" id="GO:0008270">
    <property type="term" value="F:zinc ion binding"/>
    <property type="evidence" value="ECO:0007669"/>
    <property type="project" value="UniProtKB-UniRule"/>
</dbReference>
<keyword evidence="5 11" id="KW-0547">Nucleotide-binding</keyword>
<dbReference type="PROSITE" id="PS50860">
    <property type="entry name" value="AA_TRNA_LIGASE_II_ALA"/>
    <property type="match status" value="1"/>
</dbReference>
<gene>
    <name evidence="11" type="primary">alaS</name>
    <name evidence="14" type="ORF">HNQ77_004372</name>
</gene>
<feature type="domain" description="Alanyl-transfer RNA synthetases family profile" evidence="13">
    <location>
        <begin position="4"/>
        <end position="815"/>
    </location>
</feature>
<evidence type="ECO:0000256" key="7">
    <source>
        <dbReference type="ARBA" id="ARBA00022840"/>
    </source>
</evidence>
<dbReference type="EMBL" id="JACHEK010000009">
    <property type="protein sequence ID" value="MBB6146400.1"/>
    <property type="molecule type" value="Genomic_DNA"/>
</dbReference>
<dbReference type="SUPFAM" id="SSF50447">
    <property type="entry name" value="Translation proteins"/>
    <property type="match status" value="1"/>
</dbReference>
<feature type="binding site" evidence="11">
    <location>
        <position position="672"/>
    </location>
    <ligand>
        <name>Zn(2+)</name>
        <dbReference type="ChEBI" id="CHEBI:29105"/>
    </ligand>
</feature>
<proteinExistence type="inferred from homology"/>
<comment type="caution">
    <text evidence="14">The sequence shown here is derived from an EMBL/GenBank/DDBJ whole genome shotgun (WGS) entry which is preliminary data.</text>
</comment>
<dbReference type="OrthoDB" id="9803884at2"/>
<evidence type="ECO:0000256" key="2">
    <source>
        <dbReference type="ARBA" id="ARBA00022555"/>
    </source>
</evidence>
<feature type="binding site" evidence="11">
    <location>
        <position position="776"/>
    </location>
    <ligand>
        <name>Zn(2+)</name>
        <dbReference type="ChEBI" id="CHEBI:29105"/>
    </ligand>
</feature>
<keyword evidence="3 11" id="KW-0436">Ligase</keyword>
<keyword evidence="9 11" id="KW-0648">Protein biosynthesis</keyword>
<evidence type="ECO:0000256" key="8">
    <source>
        <dbReference type="ARBA" id="ARBA00022884"/>
    </source>
</evidence>
<dbReference type="GO" id="GO:0045892">
    <property type="term" value="P:negative regulation of DNA-templated transcription"/>
    <property type="evidence" value="ECO:0007669"/>
    <property type="project" value="TreeGrafter"/>
</dbReference>
<keyword evidence="2 11" id="KW-0820">tRNA-binding</keyword>
<keyword evidence="6 11" id="KW-0862">Zinc</keyword>
<organism evidence="14 15">
    <name type="scientific">Silvibacterium bohemicum</name>
    <dbReference type="NCBI Taxonomy" id="1577686"/>
    <lineage>
        <taxon>Bacteria</taxon>
        <taxon>Pseudomonadati</taxon>
        <taxon>Acidobacteriota</taxon>
        <taxon>Terriglobia</taxon>
        <taxon>Terriglobales</taxon>
        <taxon>Acidobacteriaceae</taxon>
        <taxon>Silvibacterium</taxon>
    </lineage>
</organism>
<dbReference type="GO" id="GO:0004813">
    <property type="term" value="F:alanine-tRNA ligase activity"/>
    <property type="evidence" value="ECO:0007669"/>
    <property type="project" value="UniProtKB-UniRule"/>
</dbReference>
<dbReference type="InterPro" id="IPR002318">
    <property type="entry name" value="Ala-tRNA-lgiase_IIc"/>
</dbReference>
<comment type="cofactor">
    <cofactor evidence="11">
        <name>Zn(2+)</name>
        <dbReference type="ChEBI" id="CHEBI:29105"/>
    </cofactor>
    <text evidence="11">Binds 1 zinc ion per subunit.</text>
</comment>
<evidence type="ECO:0000256" key="9">
    <source>
        <dbReference type="ARBA" id="ARBA00022917"/>
    </source>
</evidence>
<keyword evidence="12" id="KW-0175">Coiled coil</keyword>
<dbReference type="SUPFAM" id="SSF55681">
    <property type="entry name" value="Class II aaRS and biotin synthetases"/>
    <property type="match status" value="1"/>
</dbReference>
<dbReference type="Pfam" id="PF07973">
    <property type="entry name" value="tRNA_SAD"/>
    <property type="match status" value="1"/>
</dbReference>
<comment type="similarity">
    <text evidence="1 11">Belongs to the class-II aminoacyl-tRNA synthetase family.</text>
</comment>
<dbReference type="Gene3D" id="3.30.930.10">
    <property type="entry name" value="Bira Bifunctional Protein, Domain 2"/>
    <property type="match status" value="1"/>
</dbReference>
<evidence type="ECO:0000256" key="6">
    <source>
        <dbReference type="ARBA" id="ARBA00022833"/>
    </source>
</evidence>
<comment type="domain">
    <text evidence="11">Consists of three domains; the N-terminal catalytic domain, the editing domain and the C-terminal C-Ala domain. The editing domain removes incorrectly charged amino acids, while the C-Ala domain, along with tRNA(Ala), serves as a bridge to cooperatively bring together the editing and aminoacylation centers thus stimulating deacylation of misacylated tRNAs.</text>
</comment>
<dbReference type="HAMAP" id="MF_00036_B">
    <property type="entry name" value="Ala_tRNA_synth_B"/>
    <property type="match status" value="1"/>
</dbReference>
<feature type="binding site" evidence="11">
    <location>
        <position position="668"/>
    </location>
    <ligand>
        <name>Zn(2+)</name>
        <dbReference type="ChEBI" id="CHEBI:29105"/>
    </ligand>
</feature>
<dbReference type="Proteomes" id="UP000538666">
    <property type="component" value="Unassembled WGS sequence"/>
</dbReference>
<dbReference type="InterPro" id="IPR012947">
    <property type="entry name" value="tRNA_SAD"/>
</dbReference>
<dbReference type="FunFam" id="3.30.980.10:FF:000004">
    <property type="entry name" value="Alanine--tRNA ligase, cytoplasmic"/>
    <property type="match status" value="1"/>
</dbReference>
<keyword evidence="11" id="KW-0963">Cytoplasm</keyword>
<dbReference type="InterPro" id="IPR018165">
    <property type="entry name" value="Ala-tRNA-synth_IIc_core"/>
</dbReference>
<keyword evidence="4 11" id="KW-0479">Metal-binding</keyword>
<dbReference type="Pfam" id="PF02272">
    <property type="entry name" value="DHHA1"/>
    <property type="match status" value="1"/>
</dbReference>
<dbReference type="GO" id="GO:0006419">
    <property type="term" value="P:alanyl-tRNA aminoacylation"/>
    <property type="evidence" value="ECO:0007669"/>
    <property type="project" value="UniProtKB-UniRule"/>
</dbReference>
<accession>A0A841JZ30</accession>
<dbReference type="Pfam" id="PF01411">
    <property type="entry name" value="tRNA-synt_2c"/>
    <property type="match status" value="2"/>
</dbReference>
<keyword evidence="10 11" id="KW-0030">Aminoacyl-tRNA synthetase</keyword>
<evidence type="ECO:0000256" key="10">
    <source>
        <dbReference type="ARBA" id="ARBA00023146"/>
    </source>
</evidence>
<evidence type="ECO:0000256" key="4">
    <source>
        <dbReference type="ARBA" id="ARBA00022723"/>
    </source>
</evidence>
<dbReference type="InterPro" id="IPR023033">
    <property type="entry name" value="Ala_tRNA_ligase_euk/bac"/>
</dbReference>
<dbReference type="SUPFAM" id="SSF101353">
    <property type="entry name" value="Putative anticodon-binding domain of alanyl-tRNA synthetase (AlaRS)"/>
    <property type="match status" value="1"/>
</dbReference>
<dbReference type="InterPro" id="IPR009000">
    <property type="entry name" value="Transl_B-barrel_sf"/>
</dbReference>
<feature type="coiled-coil region" evidence="12">
    <location>
        <begin position="835"/>
        <end position="862"/>
    </location>
</feature>
<dbReference type="InterPro" id="IPR045864">
    <property type="entry name" value="aa-tRNA-synth_II/BPL/LPL"/>
</dbReference>
<evidence type="ECO:0000256" key="11">
    <source>
        <dbReference type="HAMAP-Rule" id="MF_00036"/>
    </source>
</evidence>
<evidence type="ECO:0000256" key="5">
    <source>
        <dbReference type="ARBA" id="ARBA00022741"/>
    </source>
</evidence>
<dbReference type="SMART" id="SM00863">
    <property type="entry name" value="tRNA_SAD"/>
    <property type="match status" value="1"/>
</dbReference>
<dbReference type="FunFam" id="3.30.930.10:FF:000004">
    <property type="entry name" value="Alanine--tRNA ligase"/>
    <property type="match status" value="1"/>
</dbReference>
<dbReference type="Gene3D" id="3.10.310.40">
    <property type="match status" value="1"/>
</dbReference>
<dbReference type="CDD" id="cd00673">
    <property type="entry name" value="AlaRS_core"/>
    <property type="match status" value="1"/>
</dbReference>
<dbReference type="GO" id="GO:0005524">
    <property type="term" value="F:ATP binding"/>
    <property type="evidence" value="ECO:0007669"/>
    <property type="project" value="UniProtKB-UniRule"/>
</dbReference>
<dbReference type="Gene3D" id="3.30.54.20">
    <property type="match status" value="1"/>
</dbReference>
<dbReference type="GO" id="GO:0002161">
    <property type="term" value="F:aminoacyl-tRNA deacylase activity"/>
    <property type="evidence" value="ECO:0007669"/>
    <property type="project" value="TreeGrafter"/>
</dbReference>
<dbReference type="AlphaFoldDB" id="A0A841JZ30"/>
<dbReference type="GO" id="GO:0005829">
    <property type="term" value="C:cytosol"/>
    <property type="evidence" value="ECO:0007669"/>
    <property type="project" value="TreeGrafter"/>
</dbReference>
<dbReference type="NCBIfam" id="TIGR00344">
    <property type="entry name" value="alaS"/>
    <property type="match status" value="1"/>
</dbReference>
<dbReference type="PRINTS" id="PR00980">
    <property type="entry name" value="TRNASYNTHALA"/>
</dbReference>
<comment type="function">
    <text evidence="11">Catalyzes the attachment of alanine to tRNA(Ala) in a two-step reaction: alanine is first activated by ATP to form Ala-AMP and then transferred to the acceptor end of tRNA(Ala). Also edits incorrectly charged Ser-tRNA(Ala) and Gly-tRNA(Ala) via its editing domain.</text>
</comment>
<keyword evidence="7 11" id="KW-0067">ATP-binding</keyword>
<dbReference type="RefSeq" id="WP_050058165.1">
    <property type="nucleotide sequence ID" value="NZ_JACHEK010000009.1"/>
</dbReference>
<comment type="catalytic activity">
    <reaction evidence="11">
        <text>tRNA(Ala) + L-alanine + ATP = L-alanyl-tRNA(Ala) + AMP + diphosphate</text>
        <dbReference type="Rhea" id="RHEA:12540"/>
        <dbReference type="Rhea" id="RHEA-COMP:9657"/>
        <dbReference type="Rhea" id="RHEA-COMP:9923"/>
        <dbReference type="ChEBI" id="CHEBI:30616"/>
        <dbReference type="ChEBI" id="CHEBI:33019"/>
        <dbReference type="ChEBI" id="CHEBI:57972"/>
        <dbReference type="ChEBI" id="CHEBI:78442"/>
        <dbReference type="ChEBI" id="CHEBI:78497"/>
        <dbReference type="ChEBI" id="CHEBI:456215"/>
        <dbReference type="EC" id="6.1.1.7"/>
    </reaction>
</comment>
<dbReference type="PANTHER" id="PTHR11777">
    <property type="entry name" value="ALANYL-TRNA SYNTHETASE"/>
    <property type="match status" value="1"/>
</dbReference>
<keyword evidence="8 11" id="KW-0694">RNA-binding</keyword>
<comment type="subcellular location">
    <subcellularLocation>
        <location evidence="11">Cytoplasm</location>
    </subcellularLocation>
</comment>
<dbReference type="SUPFAM" id="SSF55186">
    <property type="entry name" value="ThrRS/AlaRS common domain"/>
    <property type="match status" value="1"/>
</dbReference>
<dbReference type="InterPro" id="IPR003156">
    <property type="entry name" value="DHHA1_dom"/>
</dbReference>
<sequence length="987" mass="107753">MQYRSGSDIRETFLRFFETKGHRRVHSSSLVPANDPTLLFTNAGMNQFKDVFLGLEHRDYSRATTSQKCVRAGGKHNDLENVGFTRRHHTFFEMLGNFSFGDYFKPDAIAYAWEFITSASWLCIPTDKLYVTIFKGENGVPRDEEAYNLWLAQGVPAERIHEYGSKDNFWQMGDTGPCGPCSEIFYDMGIEAAETPGVDKPFGQDDARYVEIWNLVFMQFDRDAQGTLHLLPKPSIDTGAGLERMAAVLQGVHSNFETDLFTPLIKRAAELCGIRNTYFVGDGQGAAPRAIPPGEVEKINLAHLIQNASLRIISDHARAATFLISDGVLPANEGRGYVLRKILRRGIRHGRLLGQDKPFMRDMVYVVRDEMEGAFPELVESADRVARVIEAEERQFGRVIEAGSQQLDTALSEAAYGHFFRVASQYSQNQPAPRPNAAIEALARQYAGFFTRRQEKLGTASELAWAGLFDPKAVRDLVQLLDSSKPVLSGTTAFHLYETFGLPLDFMMDAARDQGIHFDLEGFEQARAEEQARARASWKGGAKSSASPAFRELPKTDFEGYMHLRVDGAEVLALIKDGVGVPIANPGDAVDVVLNQTSFYADSGGQVGDIGWLCSDDHNSVIADVSGCTKPVQGVFAHKSILRQPLKLGDKVDAVVDADYRNATRRNHTATHLLHAALREVLGTHVKQAGSLNDPNRLRFDFSHFTQIADEELQDVENIINKEVLGNTKVETIVDVPIDVAVNEYHAMALFGEKYGEKVRVVKIGDFSTELCGGTHTGATGEIGVVKLVSEGSVSSGVRRVEAITGLGALNEFRRDFEVAQLAAQLAPSVESTPAEALRARLAAQDEELKKLRRELDQARMKSASSSLSGAADQAVEVKGVKVLAQRVDALDRGQMRTLVDNLRNKLGSGVVVLGSADSEGKVALIVGVTKDLTSKVQAGKVVGQIAKLVGGSGGGRPDMAEAGGKDTAQLDAALKTSPQIVGELLA</sequence>
<dbReference type="GO" id="GO:0000049">
    <property type="term" value="F:tRNA binding"/>
    <property type="evidence" value="ECO:0007669"/>
    <property type="project" value="UniProtKB-KW"/>
</dbReference>